<proteinExistence type="predicted"/>
<dbReference type="Proteomes" id="UP000692954">
    <property type="component" value="Unassembled WGS sequence"/>
</dbReference>
<dbReference type="AlphaFoldDB" id="A0A8S1MA59"/>
<accession>A0A8S1MA59</accession>
<sequence>MILLIICSFLHMRIPHKVQSLRSQLIKKKSEVFRRWIRSIPFFNVYDFSKLILQTSKCYSQSFRKFYQIQKLLCNFQMFPEFKAIIIIVLKI</sequence>
<dbReference type="EMBL" id="CAJJDN010000032">
    <property type="protein sequence ID" value="CAD8074901.1"/>
    <property type="molecule type" value="Genomic_DNA"/>
</dbReference>
<comment type="caution">
    <text evidence="1">The sequence shown here is derived from an EMBL/GenBank/DDBJ whole genome shotgun (WGS) entry which is preliminary data.</text>
</comment>
<name>A0A8S1MA59_9CILI</name>
<gene>
    <name evidence="1" type="ORF">PSON_ATCC_30995.1.T0320334</name>
</gene>
<keyword evidence="2" id="KW-1185">Reference proteome</keyword>
<evidence type="ECO:0000313" key="1">
    <source>
        <dbReference type="EMBL" id="CAD8074901.1"/>
    </source>
</evidence>
<reference evidence="1" key="1">
    <citation type="submission" date="2021-01" db="EMBL/GenBank/DDBJ databases">
        <authorList>
            <consortium name="Genoscope - CEA"/>
            <person name="William W."/>
        </authorList>
    </citation>
    <scope>NUCLEOTIDE SEQUENCE</scope>
</reference>
<protein>
    <submittedName>
        <fullName evidence="1">Uncharacterized protein</fullName>
    </submittedName>
</protein>
<organism evidence="1 2">
    <name type="scientific">Paramecium sonneborni</name>
    <dbReference type="NCBI Taxonomy" id="65129"/>
    <lineage>
        <taxon>Eukaryota</taxon>
        <taxon>Sar</taxon>
        <taxon>Alveolata</taxon>
        <taxon>Ciliophora</taxon>
        <taxon>Intramacronucleata</taxon>
        <taxon>Oligohymenophorea</taxon>
        <taxon>Peniculida</taxon>
        <taxon>Parameciidae</taxon>
        <taxon>Paramecium</taxon>
    </lineage>
</organism>
<evidence type="ECO:0000313" key="2">
    <source>
        <dbReference type="Proteomes" id="UP000692954"/>
    </source>
</evidence>